<gene>
    <name evidence="2" type="ORF">SCHPADRAFT_853865</name>
</gene>
<reference evidence="2 3" key="1">
    <citation type="submission" date="2015-04" db="EMBL/GenBank/DDBJ databases">
        <title>Complete genome sequence of Schizopora paradoxa KUC8140, a cosmopolitan wood degrader in East Asia.</title>
        <authorList>
            <consortium name="DOE Joint Genome Institute"/>
            <person name="Min B."/>
            <person name="Park H."/>
            <person name="Jang Y."/>
            <person name="Kim J.-J."/>
            <person name="Kim K.H."/>
            <person name="Pangilinan J."/>
            <person name="Lipzen A."/>
            <person name="Riley R."/>
            <person name="Grigoriev I.V."/>
            <person name="Spatafora J.W."/>
            <person name="Choi I.-G."/>
        </authorList>
    </citation>
    <scope>NUCLEOTIDE SEQUENCE [LARGE SCALE GENOMIC DNA]</scope>
    <source>
        <strain evidence="2 3">KUC8140</strain>
    </source>
</reference>
<dbReference type="AlphaFoldDB" id="A0A0H2S6R6"/>
<protein>
    <submittedName>
        <fullName evidence="2">DUF1688-domain-containing protein</fullName>
    </submittedName>
</protein>
<organism evidence="2 3">
    <name type="scientific">Schizopora paradoxa</name>
    <dbReference type="NCBI Taxonomy" id="27342"/>
    <lineage>
        <taxon>Eukaryota</taxon>
        <taxon>Fungi</taxon>
        <taxon>Dikarya</taxon>
        <taxon>Basidiomycota</taxon>
        <taxon>Agaricomycotina</taxon>
        <taxon>Agaricomycetes</taxon>
        <taxon>Hymenochaetales</taxon>
        <taxon>Schizoporaceae</taxon>
        <taxon>Schizopora</taxon>
    </lineage>
</organism>
<accession>A0A0H2S6R6</accession>
<evidence type="ECO:0000313" key="2">
    <source>
        <dbReference type="EMBL" id="KLO12526.1"/>
    </source>
</evidence>
<dbReference type="PANTHER" id="PTHR31687">
    <property type="match status" value="1"/>
</dbReference>
<dbReference type="STRING" id="27342.A0A0H2S6R6"/>
<evidence type="ECO:0000256" key="1">
    <source>
        <dbReference type="SAM" id="MobiDB-lite"/>
    </source>
</evidence>
<dbReference type="InterPro" id="IPR012469">
    <property type="entry name" value="DUF1688"/>
</dbReference>
<name>A0A0H2S6R6_9AGAM</name>
<sequence length="444" mass="48645">MNIGVETAPIEQTIEYLRTLPAIRERCSQVFELAQQGQLEYFDYHPEREQAVIDFCATIIQRDFGTNFDTIPPHGRWRHLDAGIPRVEPMIQKWKASPSPPDNKEICRRIVDLCLVSVLLDAGAGNVWKYTEPSTKMIFSRSEGLGVASVNMFEDGFFSGIDGQPFRVDASGLARSSATLIASAMQVTGENAMVGLEGRAELLSKLSTALRTNTVYFGDEGRPGNLVDYLESQSIKDAAGGRRVHISALWHALIHGLAVIWPASRTTLGGTPLGDVWPCDALANHSSKSAASPGDNLVPFHKLTGWTTYSLVEPLQVILEWKIDGLEDMTGLPEYRNGGLLLDLGVLSLRGDVIPRSFYPEATSNIPKLPPGHPAIVEWRAMTVIELDRIAEGLRKTFGLTADQLTLAQVLESATWKGGREIAKTKRPETGGPPIEIESDGTVF</sequence>
<dbReference type="EMBL" id="KQ085976">
    <property type="protein sequence ID" value="KLO12526.1"/>
    <property type="molecule type" value="Genomic_DNA"/>
</dbReference>
<dbReference type="Pfam" id="PF07958">
    <property type="entry name" value="DUF1688"/>
    <property type="match status" value="1"/>
</dbReference>
<keyword evidence="3" id="KW-1185">Reference proteome</keyword>
<dbReference type="OrthoDB" id="2153176at2759"/>
<dbReference type="InParanoid" id="A0A0H2S6R6"/>
<dbReference type="PANTHER" id="PTHR31687:SF3">
    <property type="entry name" value="PROTEIN URG3"/>
    <property type="match status" value="1"/>
</dbReference>
<evidence type="ECO:0000313" key="3">
    <source>
        <dbReference type="Proteomes" id="UP000053477"/>
    </source>
</evidence>
<feature type="region of interest" description="Disordered" evidence="1">
    <location>
        <begin position="424"/>
        <end position="444"/>
    </location>
</feature>
<dbReference type="Proteomes" id="UP000053477">
    <property type="component" value="Unassembled WGS sequence"/>
</dbReference>
<proteinExistence type="predicted"/>